<dbReference type="InterPro" id="IPR000702">
    <property type="entry name" value="Ribosomal_uL6-like"/>
</dbReference>
<dbReference type="GO" id="GO:0003735">
    <property type="term" value="F:structural constituent of ribosome"/>
    <property type="evidence" value="ECO:0007669"/>
    <property type="project" value="UniProtKB-UniRule"/>
</dbReference>
<dbReference type="GO" id="GO:0019843">
    <property type="term" value="F:rRNA binding"/>
    <property type="evidence" value="ECO:0007669"/>
    <property type="project" value="UniProtKB-UniRule"/>
</dbReference>
<dbReference type="EMBL" id="FUXK01000027">
    <property type="protein sequence ID" value="SKA09583.1"/>
    <property type="molecule type" value="Genomic_DNA"/>
</dbReference>
<dbReference type="PRINTS" id="PR00059">
    <property type="entry name" value="RIBOSOMALL6"/>
</dbReference>
<dbReference type="Pfam" id="PF00347">
    <property type="entry name" value="Ribosomal_L6"/>
    <property type="match status" value="2"/>
</dbReference>
<dbReference type="eggNOG" id="COG0097">
    <property type="taxonomic scope" value="Bacteria"/>
</dbReference>
<dbReference type="AlphaFoldDB" id="A0A1T4R0P9"/>
<dbReference type="InterPro" id="IPR019906">
    <property type="entry name" value="Ribosomal_uL6_bac-type"/>
</dbReference>
<comment type="similarity">
    <text evidence="6 7">Belongs to the universal ribosomal protein uL6 family.</text>
</comment>
<dbReference type="Gene3D" id="3.90.930.12">
    <property type="entry name" value="Ribosomal protein L6, alpha-beta domain"/>
    <property type="match status" value="2"/>
</dbReference>
<evidence type="ECO:0000313" key="10">
    <source>
        <dbReference type="EMBL" id="SKA09583.1"/>
    </source>
</evidence>
<evidence type="ECO:0000256" key="5">
    <source>
        <dbReference type="ARBA" id="ARBA00037226"/>
    </source>
</evidence>
<dbReference type="Proteomes" id="UP000190065">
    <property type="component" value="Unassembled WGS sequence"/>
</dbReference>
<dbReference type="GeneID" id="95426374"/>
<dbReference type="PROSITE" id="PS00525">
    <property type="entry name" value="RIBOSOMAL_L6_1"/>
    <property type="match status" value="1"/>
</dbReference>
<feature type="domain" description="Large ribosomal subunit protein uL6 alpha-beta" evidence="9">
    <location>
        <begin position="11"/>
        <end position="88"/>
    </location>
</feature>
<dbReference type="InterPro" id="IPR036789">
    <property type="entry name" value="Ribosomal_uL6-like_a/b-dom_sf"/>
</dbReference>
<comment type="function">
    <text evidence="5">Component of the mitochondrial ribosome (mitoribosome), a dedicated translation machinery responsible for the synthesis of mitochondrial genome-encoded proteins, including at least some of the essential transmembrane subunits of the mitochondrial respiratory chain. The mitoribosomes are attached to the mitochondrial inner membrane and translation products are cotranslationally integrated into the membrane.</text>
</comment>
<evidence type="ECO:0000259" key="9">
    <source>
        <dbReference type="Pfam" id="PF00347"/>
    </source>
</evidence>
<keyword evidence="3 6" id="KW-0689">Ribosomal protein</keyword>
<keyword evidence="1 6" id="KW-0699">rRNA-binding</keyword>
<dbReference type="PANTHER" id="PTHR11655:SF14">
    <property type="entry name" value="LARGE RIBOSOMAL SUBUNIT PROTEIN UL6M"/>
    <property type="match status" value="1"/>
</dbReference>
<dbReference type="FunFam" id="3.90.930.12:FF:000006">
    <property type="entry name" value="50S ribosomal protein L6"/>
    <property type="match status" value="1"/>
</dbReference>
<evidence type="ECO:0000256" key="1">
    <source>
        <dbReference type="ARBA" id="ARBA00022730"/>
    </source>
</evidence>
<dbReference type="GO" id="GO:0022625">
    <property type="term" value="C:cytosolic large ribosomal subunit"/>
    <property type="evidence" value="ECO:0007669"/>
    <property type="project" value="UniProtKB-UniRule"/>
</dbReference>
<dbReference type="InterPro" id="IPR020040">
    <property type="entry name" value="Ribosomal_uL6_a/b-dom"/>
</dbReference>
<evidence type="ECO:0000256" key="3">
    <source>
        <dbReference type="ARBA" id="ARBA00022980"/>
    </source>
</evidence>
<comment type="subunit">
    <text evidence="6">Part of the 50S ribosomal subunit.</text>
</comment>
<evidence type="ECO:0000256" key="2">
    <source>
        <dbReference type="ARBA" id="ARBA00022884"/>
    </source>
</evidence>
<dbReference type="RefSeq" id="WP_004380844.1">
    <property type="nucleotide sequence ID" value="NZ_CAJPPD010000019.1"/>
</dbReference>
<evidence type="ECO:0000256" key="6">
    <source>
        <dbReference type="HAMAP-Rule" id="MF_01365"/>
    </source>
</evidence>
<dbReference type="FunFam" id="3.90.930.12:FF:000002">
    <property type="entry name" value="50S ribosomal protein L6"/>
    <property type="match status" value="1"/>
</dbReference>
<comment type="function">
    <text evidence="6 8">This protein binds to the 23S rRNA, and is important in its secondary structure. It is located near the subunit interface in the base of the L7/L12 stalk, and near the tRNA binding site of the peptidyltransferase center.</text>
</comment>
<keyword evidence="4 6" id="KW-0687">Ribonucleoprotein</keyword>
<gene>
    <name evidence="6" type="primary">rplF</name>
    <name evidence="10" type="ORF">SAMN02745202_02042</name>
</gene>
<evidence type="ECO:0000313" key="11">
    <source>
        <dbReference type="Proteomes" id="UP000190065"/>
    </source>
</evidence>
<dbReference type="SUPFAM" id="SSF56053">
    <property type="entry name" value="Ribosomal protein L6"/>
    <property type="match status" value="2"/>
</dbReference>
<dbReference type="PANTHER" id="PTHR11655">
    <property type="entry name" value="60S/50S RIBOSOMAL PROTEIN L6/L9"/>
    <property type="match status" value="1"/>
</dbReference>
<sequence length="190" mass="20995">MSRIGKLPISIPAGVTVNFDAKTNVVTVKGPKGELSQEINPAIKLENNDGHLVFTINEDSLVDVKQKQAFHGLYRSLVNNMVVGVSEGYKKVLELVGVGYRVSNQGNLIEFSLGYTHPIFMELPKEVKVETKSERNQNPILTLESCDKQLLGLICAKIRSFRKPEPYKGKGILFQGEVIRRKSGKTAAAK</sequence>
<accession>A0A1T4R0P9</accession>
<evidence type="ECO:0000256" key="8">
    <source>
        <dbReference type="RuleBase" id="RU003870"/>
    </source>
</evidence>
<dbReference type="STRING" id="28136.SAMN02745202_02042"/>
<name>A0A1T4R0P9_9BACT</name>
<evidence type="ECO:0000256" key="4">
    <source>
        <dbReference type="ARBA" id="ARBA00023274"/>
    </source>
</evidence>
<evidence type="ECO:0000256" key="7">
    <source>
        <dbReference type="RuleBase" id="RU003869"/>
    </source>
</evidence>
<protein>
    <recommendedName>
        <fullName evidence="6">Large ribosomal subunit protein uL6</fullName>
    </recommendedName>
</protein>
<dbReference type="InterPro" id="IPR002358">
    <property type="entry name" value="Ribosomal_uL6_CS"/>
</dbReference>
<keyword evidence="2 6" id="KW-0694">RNA-binding</keyword>
<dbReference type="PIRSF" id="PIRSF002162">
    <property type="entry name" value="Ribosomal_L6"/>
    <property type="match status" value="1"/>
</dbReference>
<dbReference type="NCBIfam" id="TIGR03654">
    <property type="entry name" value="L6_bact"/>
    <property type="match status" value="1"/>
</dbReference>
<feature type="domain" description="Large ribosomal subunit protein uL6 alpha-beta" evidence="9">
    <location>
        <begin position="96"/>
        <end position="173"/>
    </location>
</feature>
<dbReference type="HAMAP" id="MF_01365_B">
    <property type="entry name" value="Ribosomal_uL6_B"/>
    <property type="match status" value="1"/>
</dbReference>
<proteinExistence type="inferred from homology"/>
<organism evidence="10 11">
    <name type="scientific">Segatella oulorum</name>
    <dbReference type="NCBI Taxonomy" id="28136"/>
    <lineage>
        <taxon>Bacteria</taxon>
        <taxon>Pseudomonadati</taxon>
        <taxon>Bacteroidota</taxon>
        <taxon>Bacteroidia</taxon>
        <taxon>Bacteroidales</taxon>
        <taxon>Prevotellaceae</taxon>
        <taxon>Segatella</taxon>
    </lineage>
</organism>
<dbReference type="GO" id="GO:0002181">
    <property type="term" value="P:cytoplasmic translation"/>
    <property type="evidence" value="ECO:0007669"/>
    <property type="project" value="TreeGrafter"/>
</dbReference>
<reference evidence="10 11" key="1">
    <citation type="submission" date="2017-02" db="EMBL/GenBank/DDBJ databases">
        <authorList>
            <person name="Peterson S.W."/>
        </authorList>
    </citation>
    <scope>NUCLEOTIDE SEQUENCE [LARGE SCALE GENOMIC DNA]</scope>
    <source>
        <strain evidence="10 11">ATCC 43324</strain>
    </source>
</reference>